<keyword evidence="2" id="KW-1185">Reference proteome</keyword>
<accession>A0A5S9IKT0</accession>
<dbReference type="EMBL" id="AP019860">
    <property type="protein sequence ID" value="BBM83699.1"/>
    <property type="molecule type" value="Genomic_DNA"/>
</dbReference>
<evidence type="ECO:0000313" key="2">
    <source>
        <dbReference type="Proteomes" id="UP000326354"/>
    </source>
</evidence>
<protein>
    <recommendedName>
        <fullName evidence="3">Ribosomal protein L7/L12 C-terminal domain-containing protein</fullName>
    </recommendedName>
</protein>
<dbReference type="KEGG" id="uam:UABAM_02052"/>
<dbReference type="RefSeq" id="WP_151967890.1">
    <property type="nucleotide sequence ID" value="NZ_AP019860.1"/>
</dbReference>
<evidence type="ECO:0008006" key="3">
    <source>
        <dbReference type="Google" id="ProtNLM"/>
    </source>
</evidence>
<organism evidence="1 2">
    <name type="scientific">Uabimicrobium amorphum</name>
    <dbReference type="NCBI Taxonomy" id="2596890"/>
    <lineage>
        <taxon>Bacteria</taxon>
        <taxon>Pseudomonadati</taxon>
        <taxon>Planctomycetota</taxon>
        <taxon>Candidatus Uabimicrobiia</taxon>
        <taxon>Candidatus Uabimicrobiales</taxon>
        <taxon>Candidatus Uabimicrobiaceae</taxon>
        <taxon>Candidatus Uabimicrobium</taxon>
    </lineage>
</organism>
<sequence length="411" mass="45492">MSDLTSYKIVFASVGKNLQDKPQDVAYIISSTFQVKLEEVLKIVNQAPIVLFEGLSVRDVSRMQNAVIFLTKMGIDITITPEKCSRLSTTNWKLTHTPPIASCPSCGDTFILLNSSSFLSHNKPAQPPLSQGAISAEFEEIEGLSAELESIVQMDDDSDIEEIEEIGSVSQELEEMGSFSEELEKIGDLAEELEELTNNEKLSPHHASRIEDIEGISAEFEEIEGVSAEFERICMEDMEDIGSLSAELEEIEGISAEFEKISEDNIERLDHSNFGNFAETASLDDEMESISAELEKIADPIAEEPIESEESFTQLFLSGEKKKQRQPQPSSLVIQPGAYDVIININPKGNVALANKTISKLLQMNVDKVAAITRKHPAVTVAKRVSKDTAQAILQQFFKYKMSGHIKINKS</sequence>
<reference evidence="1 2" key="1">
    <citation type="submission" date="2019-08" db="EMBL/GenBank/DDBJ databases">
        <title>Complete genome sequence of Candidatus Uab amorphum.</title>
        <authorList>
            <person name="Shiratori T."/>
            <person name="Suzuki S."/>
            <person name="Kakizawa Y."/>
            <person name="Ishida K."/>
        </authorList>
    </citation>
    <scope>NUCLEOTIDE SEQUENCE [LARGE SCALE GENOMIC DNA]</scope>
    <source>
        <strain evidence="1 2">SRT547</strain>
    </source>
</reference>
<dbReference type="Proteomes" id="UP000326354">
    <property type="component" value="Chromosome"/>
</dbReference>
<dbReference type="AlphaFoldDB" id="A0A5S9IKT0"/>
<gene>
    <name evidence="1" type="ORF">UABAM_02052</name>
</gene>
<evidence type="ECO:0000313" key="1">
    <source>
        <dbReference type="EMBL" id="BBM83699.1"/>
    </source>
</evidence>
<name>A0A5S9IKT0_UABAM</name>
<proteinExistence type="predicted"/>